<dbReference type="HOGENOM" id="CLU_034763_1_0_1"/>
<organism evidence="4 5">
    <name type="scientific">Cyphellophora europaea (strain CBS 101466)</name>
    <name type="common">Phialophora europaea</name>
    <dbReference type="NCBI Taxonomy" id="1220924"/>
    <lineage>
        <taxon>Eukaryota</taxon>
        <taxon>Fungi</taxon>
        <taxon>Dikarya</taxon>
        <taxon>Ascomycota</taxon>
        <taxon>Pezizomycotina</taxon>
        <taxon>Eurotiomycetes</taxon>
        <taxon>Chaetothyriomycetidae</taxon>
        <taxon>Chaetothyriales</taxon>
        <taxon>Cyphellophoraceae</taxon>
        <taxon>Cyphellophora</taxon>
    </lineage>
</organism>
<dbReference type="PANTHER" id="PTHR43798">
    <property type="entry name" value="MONOACYLGLYCEROL LIPASE"/>
    <property type="match status" value="1"/>
</dbReference>
<evidence type="ECO:0000313" key="5">
    <source>
        <dbReference type="Proteomes" id="UP000030752"/>
    </source>
</evidence>
<dbReference type="InterPro" id="IPR000073">
    <property type="entry name" value="AB_hydrolase_1"/>
</dbReference>
<dbReference type="InterPro" id="IPR029058">
    <property type="entry name" value="AB_hydrolase_fold"/>
</dbReference>
<protein>
    <recommendedName>
        <fullName evidence="3">AB hydrolase-1 domain-containing protein</fullName>
    </recommendedName>
</protein>
<dbReference type="RefSeq" id="XP_008710948.1">
    <property type="nucleotide sequence ID" value="XM_008712726.1"/>
</dbReference>
<dbReference type="Pfam" id="PF12697">
    <property type="entry name" value="Abhydrolase_6"/>
    <property type="match status" value="1"/>
</dbReference>
<evidence type="ECO:0000259" key="3">
    <source>
        <dbReference type="Pfam" id="PF12697"/>
    </source>
</evidence>
<keyword evidence="5" id="KW-1185">Reference proteome</keyword>
<dbReference type="Gene3D" id="3.40.50.1820">
    <property type="entry name" value="alpha/beta hydrolase"/>
    <property type="match status" value="1"/>
</dbReference>
<sequence length="385" mass="40898">MKISSYAALALAVVSVYARKCQNITVSVSITARNGVFNVQPTQSNIEVTDFVLDGTQQGHNATAQVLEGYADVSGTYNLATTYCTPDSGPGRAVQLLTHGIGFDRSYWDLSYNNYNYSYVEQALAAGYSTLSHDRLGIGQSARADPIQDIQASLEVSALIALTKLLQNGGISGVSETYSKVIHVGHSFGAVQSYALTRDYPQLSSGLVLQGFSQNSTFLPYFQLGANFVAVQNTPLASQYPAGYFAAGDPSGVHTNFFAPSDFDPAILDLAYSTGQPVSQGELLTIGGAATGVNTFAGPVLIITGQRDVPFCGGDCLLTGDPSLSSIPESSKQYFPNAKNFEVVIVPGAGHGLNLQYTHTQTYSAMLEFLSANEQAGPVKRTFRA</sequence>
<dbReference type="AlphaFoldDB" id="W2SBX6"/>
<evidence type="ECO:0000256" key="1">
    <source>
        <dbReference type="ARBA" id="ARBA00022801"/>
    </source>
</evidence>
<keyword evidence="2" id="KW-0732">Signal</keyword>
<dbReference type="InterPro" id="IPR050266">
    <property type="entry name" value="AB_hydrolase_sf"/>
</dbReference>
<dbReference type="Proteomes" id="UP000030752">
    <property type="component" value="Unassembled WGS sequence"/>
</dbReference>
<name>W2SBX6_CYPE1</name>
<dbReference type="eggNOG" id="ENOG502SJ2N">
    <property type="taxonomic scope" value="Eukaryota"/>
</dbReference>
<feature type="domain" description="AB hydrolase-1" evidence="3">
    <location>
        <begin position="96"/>
        <end position="355"/>
    </location>
</feature>
<dbReference type="PANTHER" id="PTHR43798:SF31">
    <property type="entry name" value="AB HYDROLASE SUPERFAMILY PROTEIN YCLE"/>
    <property type="match status" value="1"/>
</dbReference>
<dbReference type="EMBL" id="KB822711">
    <property type="protein sequence ID" value="ETN46236.1"/>
    <property type="molecule type" value="Genomic_DNA"/>
</dbReference>
<proteinExistence type="predicted"/>
<evidence type="ECO:0000313" key="4">
    <source>
        <dbReference type="EMBL" id="ETN46236.1"/>
    </source>
</evidence>
<dbReference type="VEuPathDB" id="FungiDB:HMPREF1541_00420"/>
<dbReference type="GO" id="GO:0016020">
    <property type="term" value="C:membrane"/>
    <property type="evidence" value="ECO:0007669"/>
    <property type="project" value="TreeGrafter"/>
</dbReference>
<dbReference type="SUPFAM" id="SSF53474">
    <property type="entry name" value="alpha/beta-Hydrolases"/>
    <property type="match status" value="1"/>
</dbReference>
<dbReference type="GO" id="GO:0016787">
    <property type="term" value="F:hydrolase activity"/>
    <property type="evidence" value="ECO:0007669"/>
    <property type="project" value="UniProtKB-KW"/>
</dbReference>
<feature type="signal peptide" evidence="2">
    <location>
        <begin position="1"/>
        <end position="18"/>
    </location>
</feature>
<dbReference type="OrthoDB" id="190201at2759"/>
<accession>W2SBX6</accession>
<dbReference type="GeneID" id="19967759"/>
<evidence type="ECO:0000256" key="2">
    <source>
        <dbReference type="SAM" id="SignalP"/>
    </source>
</evidence>
<keyword evidence="1" id="KW-0378">Hydrolase</keyword>
<feature type="chain" id="PRO_5004824468" description="AB hydrolase-1 domain-containing protein" evidence="2">
    <location>
        <begin position="19"/>
        <end position="385"/>
    </location>
</feature>
<dbReference type="InParanoid" id="W2SBX6"/>
<gene>
    <name evidence="4" type="ORF">HMPREF1541_00420</name>
</gene>
<reference evidence="4 5" key="1">
    <citation type="submission" date="2013-03" db="EMBL/GenBank/DDBJ databases">
        <title>The Genome Sequence of Phialophora europaea CBS 101466.</title>
        <authorList>
            <consortium name="The Broad Institute Genomics Platform"/>
            <person name="Cuomo C."/>
            <person name="de Hoog S."/>
            <person name="Gorbushina A."/>
            <person name="Walker B."/>
            <person name="Young S.K."/>
            <person name="Zeng Q."/>
            <person name="Gargeya S."/>
            <person name="Fitzgerald M."/>
            <person name="Haas B."/>
            <person name="Abouelleil A."/>
            <person name="Allen A.W."/>
            <person name="Alvarado L."/>
            <person name="Arachchi H.M."/>
            <person name="Berlin A.M."/>
            <person name="Chapman S.B."/>
            <person name="Gainer-Dewar J."/>
            <person name="Goldberg J."/>
            <person name="Griggs A."/>
            <person name="Gujja S."/>
            <person name="Hansen M."/>
            <person name="Howarth C."/>
            <person name="Imamovic A."/>
            <person name="Ireland A."/>
            <person name="Larimer J."/>
            <person name="McCowan C."/>
            <person name="Murphy C."/>
            <person name="Pearson M."/>
            <person name="Poon T.W."/>
            <person name="Priest M."/>
            <person name="Roberts A."/>
            <person name="Saif S."/>
            <person name="Shea T."/>
            <person name="Sisk P."/>
            <person name="Sykes S."/>
            <person name="Wortman J."/>
            <person name="Nusbaum C."/>
            <person name="Birren B."/>
        </authorList>
    </citation>
    <scope>NUCLEOTIDE SEQUENCE [LARGE SCALE GENOMIC DNA]</scope>
    <source>
        <strain evidence="4 5">CBS 101466</strain>
    </source>
</reference>